<evidence type="ECO:0000313" key="1">
    <source>
        <dbReference type="Proteomes" id="UP000515129"/>
    </source>
</evidence>
<accession>A0A6P6KC09</accession>
<dbReference type="RefSeq" id="XP_026069769.1">
    <property type="nucleotide sequence ID" value="XM_026213984.1"/>
</dbReference>
<dbReference type="CTD" id="100134934"/>
<keyword evidence="1" id="KW-1185">Reference proteome</keyword>
<dbReference type="GeneID" id="113050727"/>
<name>A0A6P6KC09_CARAU</name>
<organism evidence="1 2">
    <name type="scientific">Carassius auratus</name>
    <name type="common">Goldfish</name>
    <dbReference type="NCBI Taxonomy" id="7957"/>
    <lineage>
        <taxon>Eukaryota</taxon>
        <taxon>Metazoa</taxon>
        <taxon>Chordata</taxon>
        <taxon>Craniata</taxon>
        <taxon>Vertebrata</taxon>
        <taxon>Euteleostomi</taxon>
        <taxon>Actinopterygii</taxon>
        <taxon>Neopterygii</taxon>
        <taxon>Teleostei</taxon>
        <taxon>Ostariophysi</taxon>
        <taxon>Cypriniformes</taxon>
        <taxon>Cyprinidae</taxon>
        <taxon>Cyprininae</taxon>
        <taxon>Carassius</taxon>
    </lineage>
</organism>
<proteinExistence type="predicted"/>
<dbReference type="Proteomes" id="UP000515129">
    <property type="component" value="Chromosome 31"/>
</dbReference>
<evidence type="ECO:0000313" key="2">
    <source>
        <dbReference type="RefSeq" id="XP_026069769.1"/>
    </source>
</evidence>
<reference evidence="2" key="1">
    <citation type="submission" date="2025-08" db="UniProtKB">
        <authorList>
            <consortium name="RefSeq"/>
        </authorList>
    </citation>
    <scope>IDENTIFICATION</scope>
    <source>
        <strain evidence="2">Wakin</strain>
        <tissue evidence="2">Muscle</tissue>
    </source>
</reference>
<gene>
    <name evidence="2" type="primary">ten1</name>
</gene>
<dbReference type="AlphaFoldDB" id="A0A6P6KC09"/>
<sequence length="117" mass="13350">MVLQCERMAGSRAHGLQAHESLEQTQQSDCPARVLLLSLQGCVVQRAVIKDFLILLLNDIPIEKSEIVKCSSRTVLSVFRWQEDVGFTICKYMFVRTIRLNEALFHVLLTCTCMHIL</sequence>
<protein>
    <submittedName>
        <fullName evidence="2">CST complex subunit TEN1 isoform X3</fullName>
    </submittedName>
</protein>